<feature type="transmembrane region" description="Helical" evidence="6">
    <location>
        <begin position="81"/>
        <end position="99"/>
    </location>
</feature>
<dbReference type="InterPro" id="IPR007248">
    <property type="entry name" value="Mpv17_PMP22"/>
</dbReference>
<keyword evidence="4 6" id="KW-1133">Transmembrane helix</keyword>
<keyword evidence="3 6" id="KW-0812">Transmembrane</keyword>
<feature type="transmembrane region" description="Helical" evidence="6">
    <location>
        <begin position="181"/>
        <end position="199"/>
    </location>
</feature>
<feature type="transmembrane region" description="Helical" evidence="6">
    <location>
        <begin position="119"/>
        <end position="137"/>
    </location>
</feature>
<dbReference type="Proteomes" id="UP000887566">
    <property type="component" value="Unplaced"/>
</dbReference>
<dbReference type="PANTHER" id="PTHR11266">
    <property type="entry name" value="PEROXISOMAL MEMBRANE PROTEIN 2, PXMP2 MPV17"/>
    <property type="match status" value="1"/>
</dbReference>
<accession>A0A914W101</accession>
<feature type="transmembrane region" description="Helical" evidence="6">
    <location>
        <begin position="157"/>
        <end position="175"/>
    </location>
</feature>
<evidence type="ECO:0000313" key="7">
    <source>
        <dbReference type="Proteomes" id="UP000887566"/>
    </source>
</evidence>
<evidence type="ECO:0000256" key="3">
    <source>
        <dbReference type="ARBA" id="ARBA00022692"/>
    </source>
</evidence>
<dbReference type="PANTHER" id="PTHR11266:SF8">
    <property type="entry name" value="MPV17-LIKE PROTEIN 2"/>
    <property type="match status" value="1"/>
</dbReference>
<dbReference type="AlphaFoldDB" id="A0A914W101"/>
<name>A0A914W101_9BILA</name>
<evidence type="ECO:0000256" key="6">
    <source>
        <dbReference type="RuleBase" id="RU363053"/>
    </source>
</evidence>
<comment type="subcellular location">
    <subcellularLocation>
        <location evidence="1">Membrane</location>
        <topology evidence="1">Multi-pass membrane protein</topology>
    </subcellularLocation>
</comment>
<proteinExistence type="inferred from homology"/>
<dbReference type="WBParaSite" id="PSAMB.scaffold2999size20104.g20011.t1">
    <property type="protein sequence ID" value="PSAMB.scaffold2999size20104.g20011.t1"/>
    <property type="gene ID" value="PSAMB.scaffold2999size20104.g20011"/>
</dbReference>
<evidence type="ECO:0000313" key="8">
    <source>
        <dbReference type="WBParaSite" id="PSAMB.scaffold2999size20104.g20011.t1"/>
    </source>
</evidence>
<dbReference type="GO" id="GO:0061668">
    <property type="term" value="P:mitochondrial ribosome assembly"/>
    <property type="evidence" value="ECO:0007669"/>
    <property type="project" value="TreeGrafter"/>
</dbReference>
<keyword evidence="5 6" id="KW-0472">Membrane</keyword>
<dbReference type="GO" id="GO:0016020">
    <property type="term" value="C:membrane"/>
    <property type="evidence" value="ECO:0007669"/>
    <property type="project" value="UniProtKB-SubCell"/>
</dbReference>
<protein>
    <submittedName>
        <fullName evidence="8">Mpv17-like protein 2</fullName>
    </submittedName>
</protein>
<reference evidence="8" key="1">
    <citation type="submission" date="2022-11" db="UniProtKB">
        <authorList>
            <consortium name="WormBaseParasite"/>
        </authorList>
    </citation>
    <scope>IDENTIFICATION</scope>
</reference>
<organism evidence="7 8">
    <name type="scientific">Plectus sambesii</name>
    <dbReference type="NCBI Taxonomy" id="2011161"/>
    <lineage>
        <taxon>Eukaryota</taxon>
        <taxon>Metazoa</taxon>
        <taxon>Ecdysozoa</taxon>
        <taxon>Nematoda</taxon>
        <taxon>Chromadorea</taxon>
        <taxon>Plectida</taxon>
        <taxon>Plectina</taxon>
        <taxon>Plectoidea</taxon>
        <taxon>Plectidae</taxon>
        <taxon>Plectus</taxon>
    </lineage>
</organism>
<dbReference type="Pfam" id="PF04117">
    <property type="entry name" value="Mpv17_PMP22"/>
    <property type="match status" value="1"/>
</dbReference>
<dbReference type="GO" id="GO:0005739">
    <property type="term" value="C:mitochondrion"/>
    <property type="evidence" value="ECO:0007669"/>
    <property type="project" value="TreeGrafter"/>
</dbReference>
<evidence type="ECO:0000256" key="1">
    <source>
        <dbReference type="ARBA" id="ARBA00004141"/>
    </source>
</evidence>
<evidence type="ECO:0000256" key="2">
    <source>
        <dbReference type="ARBA" id="ARBA00006824"/>
    </source>
</evidence>
<evidence type="ECO:0000256" key="4">
    <source>
        <dbReference type="ARBA" id="ARBA00022989"/>
    </source>
</evidence>
<evidence type="ECO:0000256" key="5">
    <source>
        <dbReference type="ARBA" id="ARBA00023136"/>
    </source>
</evidence>
<keyword evidence="7" id="KW-1185">Reference proteome</keyword>
<comment type="similarity">
    <text evidence="2 6">Belongs to the peroxisomal membrane protein PXMP2/4 family.</text>
</comment>
<sequence length="205" mass="23792">MSLQPRLLHLKLLSSNYRTFSTRIFQACRRVTLKAFEPRFLLPTNIFLSVSLSAVGDLLQQSNLTLTERAEAHDLHRTAKMAALGLPTGIICHFWYIWLDKNYVGTHLRMIAKKAVIDQLVLSPVLWLVYFGAMGLIEQSGRQKFIERLHSCGIPMYAAEWFIWPPAQAINFYWLPTKFRVLYSNIVTLGFNWYISYLVHDQPDE</sequence>